<dbReference type="PANTHER" id="PTHR47816">
    <property type="entry name" value="RIBOSOMAL RNA SMALL SUBUNIT METHYLTRANSFERASE C"/>
    <property type="match status" value="1"/>
</dbReference>
<dbReference type="Proteomes" id="UP000179786">
    <property type="component" value="Unassembled WGS sequence"/>
</dbReference>
<keyword evidence="2 6" id="KW-0698">rRNA processing</keyword>
<dbReference type="Gene3D" id="3.40.50.150">
    <property type="entry name" value="Vaccinia Virus protein VP39"/>
    <property type="match status" value="2"/>
</dbReference>
<comment type="catalytic activity">
    <reaction evidence="6">
        <text>guanosine(1207) in 16S rRNA + S-adenosyl-L-methionine = N(2)-methylguanosine(1207) in 16S rRNA + S-adenosyl-L-homocysteine + H(+)</text>
        <dbReference type="Rhea" id="RHEA:42736"/>
        <dbReference type="Rhea" id="RHEA-COMP:10213"/>
        <dbReference type="Rhea" id="RHEA-COMP:10214"/>
        <dbReference type="ChEBI" id="CHEBI:15378"/>
        <dbReference type="ChEBI" id="CHEBI:57856"/>
        <dbReference type="ChEBI" id="CHEBI:59789"/>
        <dbReference type="ChEBI" id="CHEBI:74269"/>
        <dbReference type="ChEBI" id="CHEBI:74481"/>
        <dbReference type="EC" id="2.1.1.172"/>
    </reaction>
</comment>
<proteinExistence type="inferred from homology"/>
<comment type="function">
    <text evidence="6">Specifically methylates the guanine in position 1207 of 16S rRNA in the 30S particle.</text>
</comment>
<dbReference type="OrthoDB" id="9816072at2"/>
<dbReference type="InterPro" id="IPR029063">
    <property type="entry name" value="SAM-dependent_MTases_sf"/>
</dbReference>
<dbReference type="PANTHER" id="PTHR47816:SF4">
    <property type="entry name" value="RIBOSOMAL RNA SMALL SUBUNIT METHYLTRANSFERASE C"/>
    <property type="match status" value="1"/>
</dbReference>
<comment type="subcellular location">
    <subcellularLocation>
        <location evidence="6">Cytoplasm</location>
    </subcellularLocation>
</comment>
<dbReference type="InterPro" id="IPR023543">
    <property type="entry name" value="rRNA_ssu_MeTfrase_C"/>
</dbReference>
<protein>
    <recommendedName>
        <fullName evidence="6">Ribosomal RNA small subunit methyltransferase C</fullName>
        <ecNumber evidence="6">2.1.1.172</ecNumber>
    </recommendedName>
    <alternativeName>
        <fullName evidence="6">16S rRNA m2G1207 methyltransferase</fullName>
    </alternativeName>
    <alternativeName>
        <fullName evidence="6">rRNA (guanine-N(2)-)-methyltransferase RsmC</fullName>
    </alternativeName>
</protein>
<accession>A0A1S1MU67</accession>
<keyword evidence="5 6" id="KW-0949">S-adenosyl-L-methionine</keyword>
<dbReference type="GO" id="GO:0003676">
    <property type="term" value="F:nucleic acid binding"/>
    <property type="evidence" value="ECO:0007669"/>
    <property type="project" value="InterPro"/>
</dbReference>
<dbReference type="PROSITE" id="PS00092">
    <property type="entry name" value="N6_MTASE"/>
    <property type="match status" value="1"/>
</dbReference>
<dbReference type="Pfam" id="PF08468">
    <property type="entry name" value="MTS_N"/>
    <property type="match status" value="1"/>
</dbReference>
<dbReference type="AlphaFoldDB" id="A0A1S1MU67"/>
<dbReference type="STRING" id="1859457.BET10_13135"/>
<dbReference type="HAMAP" id="MF_01862">
    <property type="entry name" value="16SrRNA_methyltr_C"/>
    <property type="match status" value="1"/>
</dbReference>
<name>A0A1S1MU67_9GAMM</name>
<feature type="domain" description="Methyltransferase small" evidence="7">
    <location>
        <begin position="176"/>
        <end position="341"/>
    </location>
</feature>
<evidence type="ECO:0000256" key="3">
    <source>
        <dbReference type="ARBA" id="ARBA00022603"/>
    </source>
</evidence>
<keyword evidence="10" id="KW-1185">Reference proteome</keyword>
<gene>
    <name evidence="6" type="primary">rsmC</name>
    <name evidence="9" type="ORF">BET10_13135</name>
</gene>
<dbReference type="GO" id="GO:0005737">
    <property type="term" value="C:cytoplasm"/>
    <property type="evidence" value="ECO:0007669"/>
    <property type="project" value="UniProtKB-SubCell"/>
</dbReference>
<dbReference type="EMBL" id="MKJU01000026">
    <property type="protein sequence ID" value="OHU90333.1"/>
    <property type="molecule type" value="Genomic_DNA"/>
</dbReference>
<dbReference type="InterPro" id="IPR007848">
    <property type="entry name" value="Small_mtfrase_dom"/>
</dbReference>
<evidence type="ECO:0000313" key="9">
    <source>
        <dbReference type="EMBL" id="OHU90333.1"/>
    </source>
</evidence>
<keyword evidence="3 6" id="KW-0489">Methyltransferase</keyword>
<feature type="domain" description="Methyltransferase small N-terminal" evidence="8">
    <location>
        <begin position="8"/>
        <end position="165"/>
    </location>
</feature>
<comment type="caution">
    <text evidence="9">The sequence shown here is derived from an EMBL/GenBank/DDBJ whole genome shotgun (WGS) entry which is preliminary data.</text>
</comment>
<evidence type="ECO:0000259" key="8">
    <source>
        <dbReference type="Pfam" id="PF08468"/>
    </source>
</evidence>
<dbReference type="InterPro" id="IPR002052">
    <property type="entry name" value="DNA_methylase_N6_adenine_CS"/>
</dbReference>
<dbReference type="GO" id="GO:0052914">
    <property type="term" value="F:16S rRNA (guanine(1207)-N(2))-methyltransferase activity"/>
    <property type="evidence" value="ECO:0007669"/>
    <property type="project" value="UniProtKB-EC"/>
</dbReference>
<keyword evidence="4 6" id="KW-0808">Transferase</keyword>
<evidence type="ECO:0000256" key="6">
    <source>
        <dbReference type="HAMAP-Rule" id="MF_01862"/>
    </source>
</evidence>
<evidence type="ECO:0000256" key="4">
    <source>
        <dbReference type="ARBA" id="ARBA00022679"/>
    </source>
</evidence>
<dbReference type="CDD" id="cd02440">
    <property type="entry name" value="AdoMet_MTases"/>
    <property type="match status" value="1"/>
</dbReference>
<evidence type="ECO:0000313" key="10">
    <source>
        <dbReference type="Proteomes" id="UP000179786"/>
    </source>
</evidence>
<dbReference type="EC" id="2.1.1.172" evidence="6"/>
<evidence type="ECO:0000256" key="5">
    <source>
        <dbReference type="ARBA" id="ARBA00022691"/>
    </source>
</evidence>
<comment type="similarity">
    <text evidence="6">Belongs to the methyltransferase superfamily. RsmC family.</text>
</comment>
<organism evidence="9 10">
    <name type="scientific">Pseudoalteromonas amylolytica</name>
    <dbReference type="NCBI Taxonomy" id="1859457"/>
    <lineage>
        <taxon>Bacteria</taxon>
        <taxon>Pseudomonadati</taxon>
        <taxon>Pseudomonadota</taxon>
        <taxon>Gammaproteobacteria</taxon>
        <taxon>Alteromonadales</taxon>
        <taxon>Pseudoalteromonadaceae</taxon>
        <taxon>Pseudoalteromonas</taxon>
    </lineage>
</organism>
<evidence type="ECO:0000256" key="1">
    <source>
        <dbReference type="ARBA" id="ARBA00022490"/>
    </source>
</evidence>
<evidence type="ECO:0000256" key="2">
    <source>
        <dbReference type="ARBA" id="ARBA00022552"/>
    </source>
</evidence>
<dbReference type="RefSeq" id="WP_070985697.1">
    <property type="nucleotide sequence ID" value="NZ_MKJU01000026.1"/>
</dbReference>
<keyword evidence="1 6" id="KW-0963">Cytoplasm</keyword>
<dbReference type="InterPro" id="IPR013675">
    <property type="entry name" value="Mtase_sm_N"/>
</dbReference>
<dbReference type="InterPro" id="IPR046977">
    <property type="entry name" value="RsmC/RlmG"/>
</dbReference>
<comment type="subunit">
    <text evidence="6">Monomer.</text>
</comment>
<reference evidence="9 10" key="1">
    <citation type="submission" date="2016-09" db="EMBL/GenBank/DDBJ databases">
        <title>Pseudoalteromonas amylolytica sp. nov., isolated from the surface seawater.</title>
        <authorList>
            <person name="Wu Y.-H."/>
            <person name="Cheng H."/>
            <person name="Jin X.-B."/>
            <person name="Wang C.-S."/>
            <person name="Xu X.-W."/>
        </authorList>
    </citation>
    <scope>NUCLEOTIDE SEQUENCE [LARGE SCALE GENOMIC DNA]</scope>
    <source>
        <strain evidence="9 10">JW1</strain>
    </source>
</reference>
<sequence length="344" mass="38086">MSKLTNPSLLLLRNEEELHGNNILVINTNRDGFLAELTELNPTATISAFSYNVADHNDSSKYPNINSYVDHSLPQLADLDLIIYYYPKSKPEALMMLDNIRAIASANTRLLVVGDNKGGVKSVEKQLKPFALQFYKLESAKHCVLYEFSELTVNPGFDIKQYHSTFSVNVANKTFNVVSVPGVFNHGKLDVGTELLLENIPVPYKGKVLDFGCGAGIIATFLGSQQSELRLFCSDVSALAIYATQQTLALNSLDADCILSDGLQEVSDQFNLIISNPPFHTGIATDYGIAERFLEQTKGFLKPSGQVQIVANNFLKYPPILEQQFGQFTILAKNTKFTVYQAKK</sequence>
<dbReference type="Pfam" id="PF05175">
    <property type="entry name" value="MTS"/>
    <property type="match status" value="1"/>
</dbReference>
<evidence type="ECO:0000259" key="7">
    <source>
        <dbReference type="Pfam" id="PF05175"/>
    </source>
</evidence>
<dbReference type="SUPFAM" id="SSF53335">
    <property type="entry name" value="S-adenosyl-L-methionine-dependent methyltransferases"/>
    <property type="match status" value="1"/>
</dbReference>